<keyword evidence="8" id="KW-0119">Carbohydrate metabolism</keyword>
<organism evidence="20">
    <name type="scientific">uncultured Acidimicrobiales bacterium</name>
    <dbReference type="NCBI Taxonomy" id="310071"/>
    <lineage>
        <taxon>Bacteria</taxon>
        <taxon>Bacillati</taxon>
        <taxon>Actinomycetota</taxon>
        <taxon>Acidimicrobiia</taxon>
        <taxon>Acidimicrobiales</taxon>
        <taxon>environmental samples</taxon>
    </lineage>
</organism>
<dbReference type="SUPFAM" id="SSF81296">
    <property type="entry name" value="E set domains"/>
    <property type="match status" value="1"/>
</dbReference>
<dbReference type="NCBIfam" id="TIGR02402">
    <property type="entry name" value="trehalose_TreZ"/>
    <property type="match status" value="1"/>
</dbReference>
<evidence type="ECO:0000313" key="20">
    <source>
        <dbReference type="EMBL" id="CAA9264745.1"/>
    </source>
</evidence>
<evidence type="ECO:0000256" key="11">
    <source>
        <dbReference type="ARBA" id="ARBA00033284"/>
    </source>
</evidence>
<evidence type="ECO:0000256" key="5">
    <source>
        <dbReference type="ARBA" id="ARBA00015938"/>
    </source>
</evidence>
<comment type="catalytic activity">
    <reaction evidence="12 14">
        <text>hydrolysis of (1-&gt;4)-alpha-D-glucosidic linkage in 4-alpha-D-[(1-&gt;4)-alpha-D-glucanosyl]n trehalose to yield trehalose and (1-&gt;4)-alpha-D-glucan.</text>
        <dbReference type="EC" id="3.2.1.141"/>
    </reaction>
</comment>
<evidence type="ECO:0000259" key="19">
    <source>
        <dbReference type="SMART" id="SM00642"/>
    </source>
</evidence>
<keyword evidence="7 14" id="KW-0378">Hydrolase</keyword>
<dbReference type="PIRSF" id="PIRSF006337">
    <property type="entry name" value="Trehalose_TreZ"/>
    <property type="match status" value="1"/>
</dbReference>
<dbReference type="PANTHER" id="PTHR43651">
    <property type="entry name" value="1,4-ALPHA-GLUCAN-BRANCHING ENZYME"/>
    <property type="match status" value="1"/>
</dbReference>
<evidence type="ECO:0000256" key="16">
    <source>
        <dbReference type="PIRSR" id="PIRSR006337-2"/>
    </source>
</evidence>
<keyword evidence="9 14" id="KW-0326">Glycosidase</keyword>
<dbReference type="PANTHER" id="PTHR43651:SF11">
    <property type="entry name" value="MALTO-OLIGOSYLTREHALOSE TREHALOHYDROLASE"/>
    <property type="match status" value="1"/>
</dbReference>
<dbReference type="InterPro" id="IPR013783">
    <property type="entry name" value="Ig-like_fold"/>
</dbReference>
<evidence type="ECO:0000256" key="15">
    <source>
        <dbReference type="PIRSR" id="PIRSR006337-1"/>
    </source>
</evidence>
<name>A0A6J4IZI0_9ACTN</name>
<dbReference type="InterPro" id="IPR044901">
    <property type="entry name" value="Trehalose_TreZ_E-set_sf"/>
</dbReference>
<feature type="domain" description="Glycosyl hydrolase family 13 catalytic" evidence="19">
    <location>
        <begin position="102"/>
        <end position="446"/>
    </location>
</feature>
<comment type="similarity">
    <text evidence="3 14">Belongs to the glycosyl hydrolase 13 family.</text>
</comment>
<dbReference type="InterPro" id="IPR022567">
    <property type="entry name" value="DUF3459"/>
</dbReference>
<feature type="binding site" evidence="16">
    <location>
        <begin position="246"/>
        <end position="251"/>
    </location>
    <ligand>
        <name>substrate</name>
    </ligand>
</feature>
<feature type="binding site" evidence="16">
    <location>
        <begin position="378"/>
        <end position="383"/>
    </location>
    <ligand>
        <name>substrate</name>
    </ligand>
</feature>
<dbReference type="InterPro" id="IPR006047">
    <property type="entry name" value="GH13_cat_dom"/>
</dbReference>
<dbReference type="CDD" id="cd11325">
    <property type="entry name" value="AmyAc_GTHase"/>
    <property type="match status" value="1"/>
</dbReference>
<dbReference type="Pfam" id="PF00128">
    <property type="entry name" value="Alpha-amylase"/>
    <property type="match status" value="1"/>
</dbReference>
<dbReference type="GO" id="GO:0033942">
    <property type="term" value="F:4-alpha-D-(1-&gt;4)-alpha-D-glucanotrehalose trehalohydrolase activity"/>
    <property type="evidence" value="ECO:0007669"/>
    <property type="project" value="UniProtKB-EC"/>
</dbReference>
<evidence type="ECO:0000256" key="17">
    <source>
        <dbReference type="PIRSR" id="PIRSR006337-3"/>
    </source>
</evidence>
<evidence type="ECO:0000256" key="12">
    <source>
        <dbReference type="ARBA" id="ARBA00034013"/>
    </source>
</evidence>
<dbReference type="SUPFAM" id="SSF51445">
    <property type="entry name" value="(Trans)glycosidases"/>
    <property type="match status" value="1"/>
</dbReference>
<dbReference type="EMBL" id="CADCTB010000182">
    <property type="protein sequence ID" value="CAA9264745.1"/>
    <property type="molecule type" value="Genomic_DNA"/>
</dbReference>
<feature type="region of interest" description="Disordered" evidence="18">
    <location>
        <begin position="46"/>
        <end position="72"/>
    </location>
</feature>
<evidence type="ECO:0000256" key="2">
    <source>
        <dbReference type="ARBA" id="ARBA00005199"/>
    </source>
</evidence>
<evidence type="ECO:0000256" key="14">
    <source>
        <dbReference type="PIRNR" id="PIRNR006337"/>
    </source>
</evidence>
<evidence type="ECO:0000256" key="6">
    <source>
        <dbReference type="ARBA" id="ARBA00022490"/>
    </source>
</evidence>
<dbReference type="EC" id="3.2.1.141" evidence="4 13"/>
<dbReference type="GO" id="GO:0005737">
    <property type="term" value="C:cytoplasm"/>
    <property type="evidence" value="ECO:0007669"/>
    <property type="project" value="UniProtKB-SubCell"/>
</dbReference>
<keyword evidence="6" id="KW-0963">Cytoplasm</keyword>
<evidence type="ECO:0000256" key="10">
    <source>
        <dbReference type="ARBA" id="ARBA00032057"/>
    </source>
</evidence>
<feature type="active site" description="Nucleophile" evidence="15">
    <location>
        <position position="248"/>
    </location>
</feature>
<dbReference type="Gene3D" id="2.60.40.10">
    <property type="entry name" value="Immunoglobulins"/>
    <property type="match status" value="1"/>
</dbReference>
<gene>
    <name evidence="20" type="ORF">AVDCRST_MAG10-2972</name>
</gene>
<evidence type="ECO:0000256" key="8">
    <source>
        <dbReference type="ARBA" id="ARBA00023277"/>
    </source>
</evidence>
<evidence type="ECO:0000256" key="1">
    <source>
        <dbReference type="ARBA" id="ARBA00004496"/>
    </source>
</evidence>
<accession>A0A6J4IZI0</accession>
<dbReference type="InterPro" id="IPR017853">
    <property type="entry name" value="GH"/>
</dbReference>
<evidence type="ECO:0000256" key="18">
    <source>
        <dbReference type="SAM" id="MobiDB-lite"/>
    </source>
</evidence>
<proteinExistence type="inferred from homology"/>
<evidence type="ECO:0000256" key="9">
    <source>
        <dbReference type="ARBA" id="ARBA00023295"/>
    </source>
</evidence>
<dbReference type="CDD" id="cd02853">
    <property type="entry name" value="E_set_MTHase_like_N"/>
    <property type="match status" value="1"/>
</dbReference>
<evidence type="ECO:0000256" key="13">
    <source>
        <dbReference type="NCBIfam" id="TIGR02402"/>
    </source>
</evidence>
<dbReference type="Gene3D" id="3.20.20.80">
    <property type="entry name" value="Glycosidases"/>
    <property type="match status" value="1"/>
</dbReference>
<dbReference type="InterPro" id="IPR014756">
    <property type="entry name" value="Ig_E-set"/>
</dbReference>
<feature type="site" description="Transition state stabilizer" evidence="17">
    <location>
        <position position="379"/>
    </location>
</feature>
<feature type="binding site" evidence="16">
    <location>
        <begin position="310"/>
        <end position="314"/>
    </location>
    <ligand>
        <name>substrate</name>
    </ligand>
</feature>
<dbReference type="UniPathway" id="UPA00299"/>
<dbReference type="AlphaFoldDB" id="A0A6J4IZI0"/>
<sequence>MTFFRVWAPRARRVDLVLRRDERHALDGPDEMGWFSGNVEGAGPGDDYAYSLDGGEPRPDPRSPWQPDGVHGPSRLVDHSSFTWSDGAWRGGVALADAVVYELHVDTFSPEATYDGVISRLDHLVDLGVTTVELLPVVEYPGRWGWGYDGVDLYAPKSGDGGPEGLKRLVDACHGRGLSVIIDVVYNHLGPSGNYLGLYGPYFTDRYGTPWGEAVNLDGPDSDPVREFVVDNALMWLRDYHADGLRLDAVHAIVDTSATHILEELAGRVDELEAELGLPKFLIAESDLNDPRIVADREVGGYGMDAQWSDDFHHALHAHLTGERAGYYADFGSVGQLAKSLRQAFVYDGSYSPHRRRRHGRTPAGIPPTRFLGYLQNHDQIGNRAHGERSSALLSDGLLKVAAAIVVLGPSVPMLFQGEEWGASTPFLYFTDHDDPELGKAVTEGRRREFASFGWDPADVPDPQDPETFRRSKLDWDETAEPRHADLLDWHKRLIALRRSTQELVGEAGADVHVDFDEAGRWVVLGRGPVTVACNLGGERATISIPPGDVVLSSVDEPVVGDGRAVLPPESVIVVRTP</sequence>
<protein>
    <recommendedName>
        <fullName evidence="5 13">Malto-oligosyltrehalose trehalohydrolase</fullName>
        <shortName evidence="14">MTHase</shortName>
        <ecNumber evidence="4 13">3.2.1.141</ecNumber>
    </recommendedName>
    <alternativeName>
        <fullName evidence="11 14">4-alpha-D-((1-&gt;4)-alpha-D-glucano)trehalose trehalohydrolase</fullName>
    </alternativeName>
    <alternativeName>
        <fullName evidence="10 14">Maltooligosyl trehalose trehalohydrolase</fullName>
    </alternativeName>
</protein>
<comment type="subcellular location">
    <subcellularLocation>
        <location evidence="1 15">Cytoplasm</location>
    </subcellularLocation>
</comment>
<evidence type="ECO:0000256" key="4">
    <source>
        <dbReference type="ARBA" id="ARBA00012268"/>
    </source>
</evidence>
<dbReference type="InterPro" id="IPR012768">
    <property type="entry name" value="Trehalose_TreZ"/>
</dbReference>
<feature type="active site" description="Proton donor" evidence="15">
    <location>
        <position position="285"/>
    </location>
</feature>
<evidence type="ECO:0000256" key="3">
    <source>
        <dbReference type="ARBA" id="ARBA00008061"/>
    </source>
</evidence>
<dbReference type="SMART" id="SM00642">
    <property type="entry name" value="Aamy"/>
    <property type="match status" value="1"/>
</dbReference>
<evidence type="ECO:0000256" key="7">
    <source>
        <dbReference type="ARBA" id="ARBA00022801"/>
    </source>
</evidence>
<reference evidence="20" key="1">
    <citation type="submission" date="2020-02" db="EMBL/GenBank/DDBJ databases">
        <authorList>
            <person name="Meier V. D."/>
        </authorList>
    </citation>
    <scope>NUCLEOTIDE SEQUENCE</scope>
    <source>
        <strain evidence="20">AVDCRST_MAG10</strain>
    </source>
</reference>
<dbReference type="Gene3D" id="1.10.10.760">
    <property type="entry name" value="E-set domains of sugar-utilizing enzymes"/>
    <property type="match status" value="1"/>
</dbReference>
<dbReference type="Pfam" id="PF11941">
    <property type="entry name" value="DUF3459"/>
    <property type="match status" value="1"/>
</dbReference>
<dbReference type="GO" id="GO:0005992">
    <property type="term" value="P:trehalose biosynthetic process"/>
    <property type="evidence" value="ECO:0007669"/>
    <property type="project" value="UniProtKB-UniRule"/>
</dbReference>
<comment type="pathway">
    <text evidence="2 14">Glycan biosynthesis; trehalose biosynthesis.</text>
</comment>